<feature type="transmembrane region" description="Helical" evidence="6">
    <location>
        <begin position="137"/>
        <end position="157"/>
    </location>
</feature>
<protein>
    <recommendedName>
        <fullName evidence="7">Amino acid transporter transmembrane domain-containing protein</fullName>
    </recommendedName>
</protein>
<dbReference type="InterPro" id="IPR013057">
    <property type="entry name" value="AA_transpt_TM"/>
</dbReference>
<dbReference type="PANTHER" id="PTHR48017">
    <property type="entry name" value="OS05G0424000 PROTEIN-RELATED"/>
    <property type="match status" value="1"/>
</dbReference>
<feature type="transmembrane region" description="Helical" evidence="6">
    <location>
        <begin position="248"/>
        <end position="267"/>
    </location>
</feature>
<reference evidence="8 9" key="1">
    <citation type="journal article" date="2015" name="Genome Biol.">
        <title>Comparative genomics of Steinernema reveals deeply conserved gene regulatory networks.</title>
        <authorList>
            <person name="Dillman A.R."/>
            <person name="Macchietto M."/>
            <person name="Porter C.F."/>
            <person name="Rogers A."/>
            <person name="Williams B."/>
            <person name="Antoshechkin I."/>
            <person name="Lee M.M."/>
            <person name="Goodwin Z."/>
            <person name="Lu X."/>
            <person name="Lewis E.E."/>
            <person name="Goodrich-Blair H."/>
            <person name="Stock S.P."/>
            <person name="Adams B.J."/>
            <person name="Sternberg P.W."/>
            <person name="Mortazavi A."/>
        </authorList>
    </citation>
    <scope>NUCLEOTIDE SEQUENCE [LARGE SCALE GENOMIC DNA]</scope>
    <source>
        <strain evidence="8 9">ALL</strain>
    </source>
</reference>
<keyword evidence="5 6" id="KW-0472">Membrane</keyword>
<evidence type="ECO:0000256" key="2">
    <source>
        <dbReference type="ARBA" id="ARBA00022448"/>
    </source>
</evidence>
<evidence type="ECO:0000256" key="1">
    <source>
        <dbReference type="ARBA" id="ARBA00004370"/>
    </source>
</evidence>
<feature type="transmembrane region" description="Helical" evidence="6">
    <location>
        <begin position="169"/>
        <end position="191"/>
    </location>
</feature>
<evidence type="ECO:0000256" key="3">
    <source>
        <dbReference type="ARBA" id="ARBA00022692"/>
    </source>
</evidence>
<gene>
    <name evidence="8" type="ORF">L596_002362</name>
</gene>
<dbReference type="GO" id="GO:0016020">
    <property type="term" value="C:membrane"/>
    <property type="evidence" value="ECO:0007669"/>
    <property type="project" value="UniProtKB-SubCell"/>
</dbReference>
<name>A0A4V6I7N8_STECR</name>
<feature type="transmembrane region" description="Helical" evidence="6">
    <location>
        <begin position="393"/>
        <end position="419"/>
    </location>
</feature>
<keyword evidence="4 6" id="KW-1133">Transmembrane helix</keyword>
<dbReference type="OrthoDB" id="655540at2759"/>
<reference evidence="8 9" key="2">
    <citation type="journal article" date="2019" name="G3 (Bethesda)">
        <title>Hybrid Assembly of the Genome of the Entomopathogenic Nematode Steinernema carpocapsae Identifies the X-Chromosome.</title>
        <authorList>
            <person name="Serra L."/>
            <person name="Macchietto M."/>
            <person name="Macias-Munoz A."/>
            <person name="McGill C.J."/>
            <person name="Rodriguez I.M."/>
            <person name="Rodriguez B."/>
            <person name="Murad R."/>
            <person name="Mortazavi A."/>
        </authorList>
    </citation>
    <scope>NUCLEOTIDE SEQUENCE [LARGE SCALE GENOMIC DNA]</scope>
    <source>
        <strain evidence="8 9">ALL</strain>
    </source>
</reference>
<dbReference type="EMBL" id="AZBU02000001">
    <property type="protein sequence ID" value="TMS34853.1"/>
    <property type="molecule type" value="Genomic_DNA"/>
</dbReference>
<keyword evidence="2" id="KW-0813">Transport</keyword>
<dbReference type="STRING" id="34508.A0A4V6I7N8"/>
<evidence type="ECO:0000256" key="6">
    <source>
        <dbReference type="SAM" id="Phobius"/>
    </source>
</evidence>
<evidence type="ECO:0000313" key="9">
    <source>
        <dbReference type="Proteomes" id="UP000298663"/>
    </source>
</evidence>
<feature type="domain" description="Amino acid transporter transmembrane" evidence="7">
    <location>
        <begin position="19"/>
        <end position="379"/>
    </location>
</feature>
<feature type="transmembrane region" description="Helical" evidence="6">
    <location>
        <begin position="349"/>
        <end position="373"/>
    </location>
</feature>
<feature type="transmembrane region" description="Helical" evidence="6">
    <location>
        <begin position="107"/>
        <end position="131"/>
    </location>
</feature>
<dbReference type="Proteomes" id="UP000298663">
    <property type="component" value="Chromosome X"/>
</dbReference>
<feature type="transmembrane region" description="Helical" evidence="6">
    <location>
        <begin position="326"/>
        <end position="343"/>
    </location>
</feature>
<dbReference type="FunFam" id="1.20.1740.10:FF:000052">
    <property type="entry name" value="Lysine histidine transporter-like 3"/>
    <property type="match status" value="1"/>
</dbReference>
<evidence type="ECO:0000313" key="8">
    <source>
        <dbReference type="EMBL" id="TMS34853.1"/>
    </source>
</evidence>
<evidence type="ECO:0000256" key="5">
    <source>
        <dbReference type="ARBA" id="ARBA00023136"/>
    </source>
</evidence>
<feature type="transmembrane region" description="Helical" evidence="6">
    <location>
        <begin position="49"/>
        <end position="70"/>
    </location>
</feature>
<organism evidence="8 9">
    <name type="scientific">Steinernema carpocapsae</name>
    <name type="common">Entomopathogenic nematode</name>
    <dbReference type="NCBI Taxonomy" id="34508"/>
    <lineage>
        <taxon>Eukaryota</taxon>
        <taxon>Metazoa</taxon>
        <taxon>Ecdysozoa</taxon>
        <taxon>Nematoda</taxon>
        <taxon>Chromadorea</taxon>
        <taxon>Rhabditida</taxon>
        <taxon>Tylenchina</taxon>
        <taxon>Panagrolaimomorpha</taxon>
        <taxon>Strongyloidoidea</taxon>
        <taxon>Steinernematidae</taxon>
        <taxon>Steinernema</taxon>
    </lineage>
</organism>
<dbReference type="AlphaFoldDB" id="A0A4V6I7N8"/>
<comment type="caution">
    <text evidence="8">The sequence shown here is derived from an EMBL/GenBank/DDBJ whole genome shotgun (WGS) entry which is preliminary data.</text>
</comment>
<keyword evidence="3 6" id="KW-0812">Transmembrane</keyword>
<feature type="transmembrane region" description="Helical" evidence="6">
    <location>
        <begin position="287"/>
        <end position="305"/>
    </location>
</feature>
<proteinExistence type="predicted"/>
<sequence length="478" mass="52584">MNPFCHDDGKKTYVNDRGMHWLIATFFLIGDIAGGGLVTLPAALNNTGIYLGMIMFVVITVVSSYTASALGENWVILLKRWPEYRSHCRKPYPEMGYRGLGMKMRRIVSYCVNATQFSIATVYLLLSSQIIQNALELLLQIRISFCWMLVVVALCLLPVTMLKSPADFWYIVMGAMLTTAVAVVFILVGVAYDSVECAPYATHNLIEVNTVLIGVGTFFFSYGGHAAFPTIQHDMKQPHLFGRASKVAFFLVTLIYAPVSIVGYFTYGSNLTDSVLDSIQSQIVQTVGNSLIAIHCILTLTIVMNPLNQEVEELFKLPHEFGKERIFFRSLMMFAIVVVAETVPNFGPLLNLVGGSTIALTAIIFPCVFNLCLKVRDKSLQNGEDDMPSLHSILYESACCDLFINGLIILFGIALGLAATYSAVLDLSTTHFTVPCYLRPMFAASNEGQNASAAFGLARCCGPHQNISVFGKPEICML</sequence>
<keyword evidence="9" id="KW-1185">Reference proteome</keyword>
<accession>A0A4V6I7N8</accession>
<dbReference type="Pfam" id="PF01490">
    <property type="entry name" value="Aa_trans"/>
    <property type="match status" value="1"/>
</dbReference>
<feature type="transmembrane region" description="Helical" evidence="6">
    <location>
        <begin position="21"/>
        <end position="43"/>
    </location>
</feature>
<dbReference type="EMBL" id="CM016762">
    <property type="protein sequence ID" value="TMS34853.1"/>
    <property type="molecule type" value="Genomic_DNA"/>
</dbReference>
<evidence type="ECO:0000256" key="4">
    <source>
        <dbReference type="ARBA" id="ARBA00022989"/>
    </source>
</evidence>
<dbReference type="Gene3D" id="1.20.1740.10">
    <property type="entry name" value="Amino acid/polyamine transporter I"/>
    <property type="match status" value="1"/>
</dbReference>
<comment type="subcellular location">
    <subcellularLocation>
        <location evidence="1">Membrane</location>
    </subcellularLocation>
</comment>
<feature type="transmembrane region" description="Helical" evidence="6">
    <location>
        <begin position="211"/>
        <end position="228"/>
    </location>
</feature>
<evidence type="ECO:0000259" key="7">
    <source>
        <dbReference type="Pfam" id="PF01490"/>
    </source>
</evidence>